<evidence type="ECO:0000313" key="13">
    <source>
        <dbReference type="Proteomes" id="UP001501047"/>
    </source>
</evidence>
<dbReference type="SUPFAM" id="SSF48150">
    <property type="entry name" value="DNA-glycosylase"/>
    <property type="match status" value="1"/>
</dbReference>
<feature type="binding site" evidence="10">
    <location>
        <position position="194"/>
    </location>
    <ligand>
        <name>[4Fe-4S] cluster</name>
        <dbReference type="ChEBI" id="CHEBI:49883"/>
    </ligand>
</feature>
<keyword evidence="8 10" id="KW-0234">DNA repair</keyword>
<dbReference type="PROSITE" id="PS01155">
    <property type="entry name" value="ENDONUCLEASE_III_2"/>
    <property type="match status" value="1"/>
</dbReference>
<comment type="similarity">
    <text evidence="1 10">Belongs to the Nth/MutY family.</text>
</comment>
<comment type="catalytic activity">
    <reaction evidence="10">
        <text>2'-deoxyribonucleotide-(2'-deoxyribose 5'-phosphate)-2'-deoxyribonucleotide-DNA = a 3'-end 2'-deoxyribonucleotide-(2,3-dehydro-2,3-deoxyribose 5'-phosphate)-DNA + a 5'-end 5'-phospho-2'-deoxyribonucleoside-DNA + H(+)</text>
        <dbReference type="Rhea" id="RHEA:66592"/>
        <dbReference type="Rhea" id="RHEA-COMP:13180"/>
        <dbReference type="Rhea" id="RHEA-COMP:16897"/>
        <dbReference type="Rhea" id="RHEA-COMP:17067"/>
        <dbReference type="ChEBI" id="CHEBI:15378"/>
        <dbReference type="ChEBI" id="CHEBI:136412"/>
        <dbReference type="ChEBI" id="CHEBI:157695"/>
        <dbReference type="ChEBI" id="CHEBI:167181"/>
        <dbReference type="EC" id="4.2.99.18"/>
    </reaction>
</comment>
<evidence type="ECO:0000256" key="7">
    <source>
        <dbReference type="ARBA" id="ARBA00023014"/>
    </source>
</evidence>
<evidence type="ECO:0000256" key="3">
    <source>
        <dbReference type="ARBA" id="ARBA00022723"/>
    </source>
</evidence>
<gene>
    <name evidence="10 12" type="primary">nth</name>
    <name evidence="12" type="ORF">GCM10008908_12680</name>
</gene>
<accession>A0ABN1KL88</accession>
<comment type="function">
    <text evidence="10">DNA repair enzyme that has both DNA N-glycosylase activity and AP-lyase activity. The DNA N-glycosylase activity releases various damaged pyrimidines from DNA by cleaving the N-glycosidic bond, leaving an AP (apurinic/apyrimidinic) site. The AP-lyase activity cleaves the phosphodiester bond 3' to the AP site by a beta-elimination, leaving a 3'-terminal unsaturated sugar and a product with a terminal 5'-phosphate.</text>
</comment>
<dbReference type="Proteomes" id="UP001501047">
    <property type="component" value="Unassembled WGS sequence"/>
</dbReference>
<evidence type="ECO:0000256" key="8">
    <source>
        <dbReference type="ARBA" id="ARBA00023204"/>
    </source>
</evidence>
<proteinExistence type="inferred from homology"/>
<keyword evidence="10" id="KW-0238">DNA-binding</keyword>
<keyword evidence="13" id="KW-1185">Reference proteome</keyword>
<dbReference type="EC" id="4.2.99.18" evidence="10"/>
<sequence length="214" mass="24105">MNKEKRKKILEILEETYRGASCGLDFNSPFELLISTILSAQCTDERVNKVTKELYKEYNTPEAILTLSEEELGEKIHSCGFYKNKSKNILGACKAIVEKHNGQVPKTMEELIALPGVGRKTANVVLSNAFGVPAIAVDTHVFRISNRTGFAPGDNVEIVEEKLMKHIPKSMWSDAHHYIIWHGRKICDARKPKCHECPIAPYCDYLNKASSKNK</sequence>
<evidence type="ECO:0000256" key="5">
    <source>
        <dbReference type="ARBA" id="ARBA00022801"/>
    </source>
</evidence>
<protein>
    <recommendedName>
        <fullName evidence="10">Endonuclease III</fullName>
        <ecNumber evidence="10">4.2.99.18</ecNumber>
    </recommendedName>
    <alternativeName>
        <fullName evidence="10">DNA-(apurinic or apyrimidinic site) lyase</fullName>
    </alternativeName>
</protein>
<dbReference type="Pfam" id="PF00633">
    <property type="entry name" value="HHH"/>
    <property type="match status" value="1"/>
</dbReference>
<dbReference type="InterPro" id="IPR004036">
    <property type="entry name" value="Endonuclease-III-like_CS2"/>
</dbReference>
<comment type="caution">
    <text evidence="12">The sequence shown here is derived from an EMBL/GenBank/DDBJ whole genome shotgun (WGS) entry which is preliminary data.</text>
</comment>
<feature type="binding site" evidence="10">
    <location>
        <position position="187"/>
    </location>
    <ligand>
        <name>[4Fe-4S] cluster</name>
        <dbReference type="ChEBI" id="CHEBI:49883"/>
    </ligand>
</feature>
<dbReference type="InterPro" id="IPR011257">
    <property type="entry name" value="DNA_glycosylase"/>
</dbReference>
<keyword evidence="2 10" id="KW-0004">4Fe-4S</keyword>
<dbReference type="RefSeq" id="WP_343824737.1">
    <property type="nucleotide sequence ID" value="NZ_BAAACI010000002.1"/>
</dbReference>
<dbReference type="PANTHER" id="PTHR10359">
    <property type="entry name" value="A/G-SPECIFIC ADENINE GLYCOSYLASE/ENDONUCLEASE III"/>
    <property type="match status" value="1"/>
</dbReference>
<dbReference type="SMART" id="SM00525">
    <property type="entry name" value="FES"/>
    <property type="match status" value="1"/>
</dbReference>
<dbReference type="EMBL" id="BAAACI010000002">
    <property type="protein sequence ID" value="GAA0770205.1"/>
    <property type="molecule type" value="Genomic_DNA"/>
</dbReference>
<reference evidence="12 13" key="1">
    <citation type="journal article" date="2019" name="Int. J. Syst. Evol. Microbiol.">
        <title>The Global Catalogue of Microorganisms (GCM) 10K type strain sequencing project: providing services to taxonomists for standard genome sequencing and annotation.</title>
        <authorList>
            <consortium name="The Broad Institute Genomics Platform"/>
            <consortium name="The Broad Institute Genome Sequencing Center for Infectious Disease"/>
            <person name="Wu L."/>
            <person name="Ma J."/>
        </authorList>
    </citation>
    <scope>NUCLEOTIDE SEQUENCE [LARGE SCALE GENOMIC DNA]</scope>
    <source>
        <strain evidence="12 13">JCM 1417</strain>
    </source>
</reference>
<dbReference type="GO" id="GO:0004519">
    <property type="term" value="F:endonuclease activity"/>
    <property type="evidence" value="ECO:0007669"/>
    <property type="project" value="UniProtKB-KW"/>
</dbReference>
<dbReference type="PIRSF" id="PIRSF001435">
    <property type="entry name" value="Nth"/>
    <property type="match status" value="1"/>
</dbReference>
<evidence type="ECO:0000256" key="10">
    <source>
        <dbReference type="HAMAP-Rule" id="MF_00942"/>
    </source>
</evidence>
<dbReference type="InterPro" id="IPR000445">
    <property type="entry name" value="HhH_motif"/>
</dbReference>
<keyword evidence="9 10" id="KW-0326">Glycosidase</keyword>
<comment type="cofactor">
    <cofactor evidence="10">
        <name>[4Fe-4S] cluster</name>
        <dbReference type="ChEBI" id="CHEBI:49883"/>
    </cofactor>
    <text evidence="10">Binds 1 [4Fe-4S] cluster.</text>
</comment>
<organism evidence="12 13">
    <name type="scientific">Clostridium subterminale</name>
    <dbReference type="NCBI Taxonomy" id="1550"/>
    <lineage>
        <taxon>Bacteria</taxon>
        <taxon>Bacillati</taxon>
        <taxon>Bacillota</taxon>
        <taxon>Clostridia</taxon>
        <taxon>Eubacteriales</taxon>
        <taxon>Clostridiaceae</taxon>
        <taxon>Clostridium</taxon>
    </lineage>
</organism>
<dbReference type="NCBIfam" id="TIGR01083">
    <property type="entry name" value="nth"/>
    <property type="match status" value="1"/>
</dbReference>
<dbReference type="PROSITE" id="PS00764">
    <property type="entry name" value="ENDONUCLEASE_III_1"/>
    <property type="match status" value="1"/>
</dbReference>
<keyword evidence="7 10" id="KW-0411">Iron-sulfur</keyword>
<dbReference type="Pfam" id="PF10576">
    <property type="entry name" value="EndIII_4Fe-2S"/>
    <property type="match status" value="1"/>
</dbReference>
<dbReference type="SMART" id="SM00478">
    <property type="entry name" value="ENDO3c"/>
    <property type="match status" value="1"/>
</dbReference>
<keyword evidence="10" id="KW-0456">Lyase</keyword>
<evidence type="ECO:0000256" key="2">
    <source>
        <dbReference type="ARBA" id="ARBA00022485"/>
    </source>
</evidence>
<dbReference type="InterPro" id="IPR004035">
    <property type="entry name" value="Endouclease-III_FeS-bd_BS"/>
</dbReference>
<dbReference type="InterPro" id="IPR023170">
    <property type="entry name" value="HhH_base_excis_C"/>
</dbReference>
<keyword evidence="3 10" id="KW-0479">Metal-binding</keyword>
<keyword evidence="6 10" id="KW-0408">Iron</keyword>
<evidence type="ECO:0000256" key="6">
    <source>
        <dbReference type="ARBA" id="ARBA00023004"/>
    </source>
</evidence>
<feature type="domain" description="HhH-GPD" evidence="11">
    <location>
        <begin position="38"/>
        <end position="185"/>
    </location>
</feature>
<feature type="binding site" evidence="10">
    <location>
        <position position="203"/>
    </location>
    <ligand>
        <name>[4Fe-4S] cluster</name>
        <dbReference type="ChEBI" id="CHEBI:49883"/>
    </ligand>
</feature>
<keyword evidence="12" id="KW-0540">Nuclease</keyword>
<name>A0ABN1KL88_CLOSU</name>
<evidence type="ECO:0000256" key="4">
    <source>
        <dbReference type="ARBA" id="ARBA00022763"/>
    </source>
</evidence>
<keyword evidence="12" id="KW-0255">Endonuclease</keyword>
<evidence type="ECO:0000256" key="9">
    <source>
        <dbReference type="ARBA" id="ARBA00023295"/>
    </source>
</evidence>
<dbReference type="Pfam" id="PF00730">
    <property type="entry name" value="HhH-GPD"/>
    <property type="match status" value="1"/>
</dbReference>
<evidence type="ECO:0000256" key="1">
    <source>
        <dbReference type="ARBA" id="ARBA00008343"/>
    </source>
</evidence>
<evidence type="ECO:0000259" key="11">
    <source>
        <dbReference type="SMART" id="SM00478"/>
    </source>
</evidence>
<dbReference type="PANTHER" id="PTHR10359:SF18">
    <property type="entry name" value="ENDONUCLEASE III"/>
    <property type="match status" value="1"/>
</dbReference>
<keyword evidence="4 10" id="KW-0227">DNA damage</keyword>
<evidence type="ECO:0000313" key="12">
    <source>
        <dbReference type="EMBL" id="GAA0770205.1"/>
    </source>
</evidence>
<dbReference type="Gene3D" id="1.10.340.30">
    <property type="entry name" value="Hypothetical protein, domain 2"/>
    <property type="match status" value="1"/>
</dbReference>
<dbReference type="CDD" id="cd00056">
    <property type="entry name" value="ENDO3c"/>
    <property type="match status" value="1"/>
</dbReference>
<dbReference type="InterPro" id="IPR005759">
    <property type="entry name" value="Nth"/>
</dbReference>
<dbReference type="InterPro" id="IPR003651">
    <property type="entry name" value="Endonuclease3_FeS-loop_motif"/>
</dbReference>
<dbReference type="InterPro" id="IPR003265">
    <property type="entry name" value="HhH-GPD_domain"/>
</dbReference>
<feature type="binding site" evidence="10">
    <location>
        <position position="197"/>
    </location>
    <ligand>
        <name>[4Fe-4S] cluster</name>
        <dbReference type="ChEBI" id="CHEBI:49883"/>
    </ligand>
</feature>
<dbReference type="HAMAP" id="MF_00942">
    <property type="entry name" value="Nth"/>
    <property type="match status" value="1"/>
</dbReference>
<dbReference type="Gene3D" id="1.10.1670.10">
    <property type="entry name" value="Helix-hairpin-Helix base-excision DNA repair enzymes (C-terminal)"/>
    <property type="match status" value="1"/>
</dbReference>
<keyword evidence="5 10" id="KW-0378">Hydrolase</keyword>